<dbReference type="RefSeq" id="WP_168923290.1">
    <property type="nucleotide sequence ID" value="NZ_CP051461.1"/>
</dbReference>
<organism evidence="1 2">
    <name type="scientific">Polaromonas vacuolata</name>
    <dbReference type="NCBI Taxonomy" id="37448"/>
    <lineage>
        <taxon>Bacteria</taxon>
        <taxon>Pseudomonadati</taxon>
        <taxon>Pseudomonadota</taxon>
        <taxon>Betaproteobacteria</taxon>
        <taxon>Burkholderiales</taxon>
        <taxon>Comamonadaceae</taxon>
        <taxon>Polaromonas</taxon>
    </lineage>
</organism>
<dbReference type="EMBL" id="CP051461">
    <property type="protein sequence ID" value="QJC57826.1"/>
    <property type="molecule type" value="Genomic_DNA"/>
</dbReference>
<name>A0A6H2HED7_9BURK</name>
<reference evidence="1 2" key="1">
    <citation type="submission" date="2020-04" db="EMBL/GenBank/DDBJ databases">
        <title>Complete genome of a Psychrophilic, Marine, Gas Vacuolate Bacterium Polaromonas vacuolata KCTC 22033T.</title>
        <authorList>
            <person name="Hwang K."/>
            <person name="Kim K.M."/>
        </authorList>
    </citation>
    <scope>NUCLEOTIDE SEQUENCE [LARGE SCALE GENOMIC DNA]</scope>
    <source>
        <strain evidence="1 2">KCTC 22033</strain>
    </source>
</reference>
<sequence>MDKINQPTSSFRQTLRTTGEVAKLAAFVALESSEKLNKFTNFVTSGAVNRDTLAKGVLQFAVQAGVQFAVKDKLLGERSAELIPQIQKMLIDNNLAEMKVAVADLARTGLSSVISSNSGIAPIRSGKAAITELSSHAVSEIATHILGTNATEKLLHTVVKAHGWQPLDSYLQKSFSSIPAGNFIARKIHALLERSITQNSTFNTGEDATYKLMAGEVNEFLTGNKNYADPLLAYVGINKANLTPLADRASELLATGANIAAETSVQVAAVGGAVTAVGEALSDVGGVLQEAGEQYALAANTDVELATGKVLAKTGEVFVATGEVFKQTEYAVSASSHGVAAFGQAPAATSAGLAVASVRLSEAGNTEGITSALTEGFQAASSGLSQASEELKLAGSELRTAAGEGLSAASTALVAAAQGLVATGEGLSAVGVALASTTGEKLTNASAILVIAGGNLLTAAKQSTAETKATLSNTVATQIDSLQANLIGESVSQDSRQAFGKDIQTASQSTNKSEPMQGLISKINASSREQDIAAELMKQAAVEDALGRPSTSSNSLAKSIKQAQIDGRIDKPKSEQLLEVVDTVSSQQLKPLSERGEIAVAHNWSGRLDRIEASNHAISPLEDTQRELAVSVLAAVATTTALVGNYKVASAYAQNIGELNLQLPENAYGAIDATSEAARTALNFGWGLTS</sequence>
<gene>
    <name evidence="1" type="ORF">HC248_03157</name>
</gene>
<dbReference type="AlphaFoldDB" id="A0A6H2HED7"/>
<protein>
    <submittedName>
        <fullName evidence="1">Uncharacterized protein</fullName>
    </submittedName>
</protein>
<dbReference type="Proteomes" id="UP000502041">
    <property type="component" value="Chromosome"/>
</dbReference>
<dbReference type="KEGG" id="pvac:HC248_03157"/>
<keyword evidence="2" id="KW-1185">Reference proteome</keyword>
<proteinExistence type="predicted"/>
<accession>A0A6H2HED7</accession>
<evidence type="ECO:0000313" key="1">
    <source>
        <dbReference type="EMBL" id="QJC57826.1"/>
    </source>
</evidence>
<evidence type="ECO:0000313" key="2">
    <source>
        <dbReference type="Proteomes" id="UP000502041"/>
    </source>
</evidence>